<sequence>MKITISDDDINQAENLFLPQGKKFNEENLKIIKSLESKDIIACPGSGKTTTLLAKIFVISNHFPLQNNQGICVITHTNVAIDEIKERLGTESNKLFEYPNFFGTIQSFVNQFLAIPYFQNTYGKNVVSIDDDIYNKEMIKEFYSMSRVLRFGLEKKFNTRDLLIEGITNLRFCLDSDLLVNRYTGQPLYKQGKTLEALKDIKKKIMEKGILCYDDAYWLAQKYLQKCEVPLQEIFSNRFKFLFIDEMQDTSRLQCEYLNRIFDKEKVIVQRFGDPNQSIYEDSTKSSWEFWDEPLRITNSKRNSPIISKMLSHFEIADSGMNGNNDIDIITPKILIFRESNINCVLPKFGQLIAENKLNLNPHCTFKAVGRIGKKNENGRLNITSYFPEYSRKVTDTKSKLYLTDFLSKEKIDPNNNKDVDEYKNSILNALIRLLWIAQIKKDTSNYFTKKSLLEKIEQENPSVFLELEENLFTWCLKIRRGEDITQEFINQSNKILSTIYNHNDFEIFEKFYKEMGTETKTKQVLNSPNIFNYPISEVEKLQIHLNTVAGVKGETHTATLFLETCYYTDDVRTLIDYFKGQNKKSKIGKREISALKHTYVAMSRPTHLLCIAAQKSSIDGHEKELKLAGWELIEL</sequence>
<keyword evidence="2 5" id="KW-0378">Hydrolase</keyword>
<comment type="caution">
    <text evidence="7">The sequence shown here is derived from an EMBL/GenBank/DDBJ whole genome shotgun (WGS) entry which is preliminary data.</text>
</comment>
<evidence type="ECO:0000313" key="8">
    <source>
        <dbReference type="Proteomes" id="UP001152173"/>
    </source>
</evidence>
<feature type="domain" description="UvrD-like helicase ATP-binding" evidence="6">
    <location>
        <begin position="21"/>
        <end position="323"/>
    </location>
</feature>
<dbReference type="AlphaFoldDB" id="A0A9X3LGS9"/>
<evidence type="ECO:0000256" key="3">
    <source>
        <dbReference type="ARBA" id="ARBA00022806"/>
    </source>
</evidence>
<evidence type="ECO:0000256" key="2">
    <source>
        <dbReference type="ARBA" id="ARBA00022801"/>
    </source>
</evidence>
<dbReference type="GO" id="GO:0016787">
    <property type="term" value="F:hydrolase activity"/>
    <property type="evidence" value="ECO:0007669"/>
    <property type="project" value="UniProtKB-UniRule"/>
</dbReference>
<organism evidence="7 8">
    <name type="scientific">Paenisporosarcina quisquiliarum</name>
    <dbReference type="NCBI Taxonomy" id="365346"/>
    <lineage>
        <taxon>Bacteria</taxon>
        <taxon>Bacillati</taxon>
        <taxon>Bacillota</taxon>
        <taxon>Bacilli</taxon>
        <taxon>Bacillales</taxon>
        <taxon>Caryophanaceae</taxon>
        <taxon>Paenisporosarcina</taxon>
    </lineage>
</organism>
<dbReference type="EMBL" id="JAMKBJ010000005">
    <property type="protein sequence ID" value="MCZ8537109.1"/>
    <property type="molecule type" value="Genomic_DNA"/>
</dbReference>
<feature type="binding site" evidence="5">
    <location>
        <begin position="42"/>
        <end position="49"/>
    </location>
    <ligand>
        <name>ATP</name>
        <dbReference type="ChEBI" id="CHEBI:30616"/>
    </ligand>
</feature>
<dbReference type="GO" id="GO:0003677">
    <property type="term" value="F:DNA binding"/>
    <property type="evidence" value="ECO:0007669"/>
    <property type="project" value="InterPro"/>
</dbReference>
<evidence type="ECO:0000256" key="1">
    <source>
        <dbReference type="ARBA" id="ARBA00022741"/>
    </source>
</evidence>
<dbReference type="InterPro" id="IPR000212">
    <property type="entry name" value="DNA_helicase_UvrD/REP"/>
</dbReference>
<keyword evidence="8" id="KW-1185">Reference proteome</keyword>
<accession>A0A9X3LGS9</accession>
<proteinExistence type="predicted"/>
<evidence type="ECO:0000313" key="7">
    <source>
        <dbReference type="EMBL" id="MCZ8537109.1"/>
    </source>
</evidence>
<dbReference type="InterPro" id="IPR014016">
    <property type="entry name" value="UvrD-like_ATP-bd"/>
</dbReference>
<dbReference type="PANTHER" id="PTHR11070">
    <property type="entry name" value="UVRD / RECB / PCRA DNA HELICASE FAMILY MEMBER"/>
    <property type="match status" value="1"/>
</dbReference>
<keyword evidence="3 5" id="KW-0347">Helicase</keyword>
<name>A0A9X3LGS9_9BACL</name>
<dbReference type="Proteomes" id="UP001152173">
    <property type="component" value="Unassembled WGS sequence"/>
</dbReference>
<dbReference type="Gene3D" id="3.40.50.300">
    <property type="entry name" value="P-loop containing nucleotide triphosphate hydrolases"/>
    <property type="match status" value="1"/>
</dbReference>
<dbReference type="GO" id="GO:0003678">
    <property type="term" value="F:DNA helicase activity"/>
    <property type="evidence" value="ECO:0007669"/>
    <property type="project" value="InterPro"/>
</dbReference>
<reference evidence="7" key="1">
    <citation type="submission" date="2022-05" db="EMBL/GenBank/DDBJ databases">
        <authorList>
            <person name="Colautti A."/>
            <person name="Iacumin L."/>
        </authorList>
    </citation>
    <scope>NUCLEOTIDE SEQUENCE</scope>
    <source>
        <strain evidence="7">SK 55</strain>
    </source>
</reference>
<keyword evidence="1 5" id="KW-0547">Nucleotide-binding</keyword>
<keyword evidence="4 5" id="KW-0067">ATP-binding</keyword>
<dbReference type="RefSeq" id="WP_269926200.1">
    <property type="nucleotide sequence ID" value="NZ_JAMKBJ010000005.1"/>
</dbReference>
<dbReference type="GO" id="GO:0005524">
    <property type="term" value="F:ATP binding"/>
    <property type="evidence" value="ECO:0007669"/>
    <property type="project" value="UniProtKB-UniRule"/>
</dbReference>
<dbReference type="Pfam" id="PF00580">
    <property type="entry name" value="UvrD-helicase"/>
    <property type="match status" value="1"/>
</dbReference>
<dbReference type="InterPro" id="IPR027417">
    <property type="entry name" value="P-loop_NTPase"/>
</dbReference>
<protein>
    <submittedName>
        <fullName evidence="7">UvrD-helicase domain-containing protein</fullName>
    </submittedName>
</protein>
<dbReference type="SUPFAM" id="SSF52540">
    <property type="entry name" value="P-loop containing nucleoside triphosphate hydrolases"/>
    <property type="match status" value="1"/>
</dbReference>
<dbReference type="PANTHER" id="PTHR11070:SF2">
    <property type="entry name" value="ATP-DEPENDENT DNA HELICASE SRS2"/>
    <property type="match status" value="1"/>
</dbReference>
<dbReference type="PROSITE" id="PS51198">
    <property type="entry name" value="UVRD_HELICASE_ATP_BIND"/>
    <property type="match status" value="1"/>
</dbReference>
<evidence type="ECO:0000256" key="5">
    <source>
        <dbReference type="PROSITE-ProRule" id="PRU00560"/>
    </source>
</evidence>
<gene>
    <name evidence="7" type="ORF">M9R32_07960</name>
</gene>
<evidence type="ECO:0000259" key="6">
    <source>
        <dbReference type="PROSITE" id="PS51198"/>
    </source>
</evidence>
<evidence type="ECO:0000256" key="4">
    <source>
        <dbReference type="ARBA" id="ARBA00022840"/>
    </source>
</evidence>